<proteinExistence type="predicted"/>
<evidence type="ECO:0000313" key="2">
    <source>
        <dbReference type="EMBL" id="MBC2603561.1"/>
    </source>
</evidence>
<dbReference type="Pfam" id="PF00149">
    <property type="entry name" value="Metallophos"/>
    <property type="match status" value="1"/>
</dbReference>
<dbReference type="EMBL" id="JACHVA010000127">
    <property type="protein sequence ID" value="MBC2603561.1"/>
    <property type="molecule type" value="Genomic_DNA"/>
</dbReference>
<evidence type="ECO:0000259" key="1">
    <source>
        <dbReference type="Pfam" id="PF00149"/>
    </source>
</evidence>
<dbReference type="InterPro" id="IPR004843">
    <property type="entry name" value="Calcineurin-like_PHP"/>
</dbReference>
<reference evidence="2 3" key="1">
    <citation type="submission" date="2020-07" db="EMBL/GenBank/DDBJ databases">
        <authorList>
            <person name="Feng X."/>
        </authorList>
    </citation>
    <scope>NUCLEOTIDE SEQUENCE [LARGE SCALE GENOMIC DNA]</scope>
    <source>
        <strain evidence="2 3">JCM14086</strain>
    </source>
</reference>
<gene>
    <name evidence="2" type="ORF">H5P30_17405</name>
</gene>
<name>A0A7X1E5W3_9BACT</name>
<protein>
    <submittedName>
        <fullName evidence="2">Metallophosphoesterase</fullName>
    </submittedName>
</protein>
<accession>A0A7X1E5W3</accession>
<dbReference type="PANTHER" id="PTHR31302">
    <property type="entry name" value="TRANSMEMBRANE PROTEIN WITH METALLOPHOSPHOESTERASE DOMAIN-RELATED"/>
    <property type="match status" value="1"/>
</dbReference>
<dbReference type="GO" id="GO:0016787">
    <property type="term" value="F:hydrolase activity"/>
    <property type="evidence" value="ECO:0007669"/>
    <property type="project" value="InterPro"/>
</dbReference>
<dbReference type="SUPFAM" id="SSF56300">
    <property type="entry name" value="Metallo-dependent phosphatases"/>
    <property type="match status" value="1"/>
</dbReference>
<evidence type="ECO:0000313" key="3">
    <source>
        <dbReference type="Proteomes" id="UP000525652"/>
    </source>
</evidence>
<comment type="caution">
    <text evidence="2">The sequence shown here is derived from an EMBL/GenBank/DDBJ whole genome shotgun (WGS) entry which is preliminary data.</text>
</comment>
<dbReference type="Proteomes" id="UP000525652">
    <property type="component" value="Unassembled WGS sequence"/>
</dbReference>
<sequence length="329" mass="37175">MIQLNPTPEELESTVVPKSPWFDQLVERMGFEAVRERLSREEILRVRMAPDFLHPDGMADRRLPVRGLDLIIKSSLLANRARRNFEDIRILERKWSIPGLSPEMDGYRLLQASDFHLDFDPGLVSRLEKVLRGLEYDVACLTGDFFDLVFEEESMDVPLLEELIALFPKPKFAVLGNHDIVTVARELEKCGVRVLMNESELIGTPESGFWLAGVDDPRQFRAHSFERALMGREEPGPVVMLAHSPEVYEDAADWDVSLMMSGHTHGGQICLPWGLPISNHFKCPRAMISGAWEHRGVQGYTANGCGGCKLPYRLNAPAEITVHTLRCGR</sequence>
<organism evidence="2 3">
    <name type="scientific">Puniceicoccus vermicola</name>
    <dbReference type="NCBI Taxonomy" id="388746"/>
    <lineage>
        <taxon>Bacteria</taxon>
        <taxon>Pseudomonadati</taxon>
        <taxon>Verrucomicrobiota</taxon>
        <taxon>Opitutia</taxon>
        <taxon>Puniceicoccales</taxon>
        <taxon>Puniceicoccaceae</taxon>
        <taxon>Puniceicoccus</taxon>
    </lineage>
</organism>
<dbReference type="PANTHER" id="PTHR31302:SF0">
    <property type="entry name" value="TRANSMEMBRANE PROTEIN WITH METALLOPHOSPHOESTERASE DOMAIN"/>
    <property type="match status" value="1"/>
</dbReference>
<dbReference type="InterPro" id="IPR029052">
    <property type="entry name" value="Metallo-depent_PP-like"/>
</dbReference>
<keyword evidence="3" id="KW-1185">Reference proteome</keyword>
<dbReference type="RefSeq" id="WP_185694185.1">
    <property type="nucleotide sequence ID" value="NZ_JACHVA010000127.1"/>
</dbReference>
<feature type="domain" description="Calcineurin-like phosphoesterase" evidence="1">
    <location>
        <begin position="108"/>
        <end position="266"/>
    </location>
</feature>
<dbReference type="Gene3D" id="3.60.21.10">
    <property type="match status" value="1"/>
</dbReference>
<dbReference type="AlphaFoldDB" id="A0A7X1E5W3"/>
<dbReference type="InterPro" id="IPR051158">
    <property type="entry name" value="Metallophosphoesterase_sf"/>
</dbReference>